<dbReference type="Gene3D" id="1.40.20.10">
    <property type="entry name" value="CHAD domain"/>
    <property type="match status" value="1"/>
</dbReference>
<dbReference type="SMART" id="SM00880">
    <property type="entry name" value="CHAD"/>
    <property type="match status" value="1"/>
</dbReference>
<keyword evidence="4" id="KW-1185">Reference proteome</keyword>
<dbReference type="PROSITE" id="PS51707">
    <property type="entry name" value="CYTH"/>
    <property type="match status" value="1"/>
</dbReference>
<dbReference type="InterPro" id="IPR039013">
    <property type="entry name" value="YgiF"/>
</dbReference>
<dbReference type="SMART" id="SM01118">
    <property type="entry name" value="CYTH"/>
    <property type="match status" value="1"/>
</dbReference>
<dbReference type="CDD" id="cd07756">
    <property type="entry name" value="CYTH-like_Pase_CHAD"/>
    <property type="match status" value="1"/>
</dbReference>
<reference evidence="3 4" key="1">
    <citation type="submission" date="2020-03" db="EMBL/GenBank/DDBJ databases">
        <title>Rubrivivax benzoatilyticus JA2 (sequenced after 10 years sub-culturing).</title>
        <authorList>
            <person name="Gupta D."/>
            <person name="Chintalapati S."/>
            <person name="Chintalapati V.R."/>
        </authorList>
    </citation>
    <scope>NUCLEOTIDE SEQUENCE [LARGE SCALE GENOMIC DNA]</scope>
    <source>
        <strain evidence="3 4">JA2-Mal</strain>
    </source>
</reference>
<comment type="caution">
    <text evidence="3">The sequence shown here is derived from an EMBL/GenBank/DDBJ whole genome shotgun (WGS) entry which is preliminary data.</text>
</comment>
<dbReference type="PROSITE" id="PS51708">
    <property type="entry name" value="CHAD"/>
    <property type="match status" value="1"/>
</dbReference>
<accession>A0ABX0I1Z2</accession>
<evidence type="ECO:0000259" key="2">
    <source>
        <dbReference type="PROSITE" id="PS51708"/>
    </source>
</evidence>
<dbReference type="Pfam" id="PF05235">
    <property type="entry name" value="CHAD"/>
    <property type="match status" value="1"/>
</dbReference>
<dbReference type="InterPro" id="IPR007899">
    <property type="entry name" value="CHAD_dom"/>
</dbReference>
<evidence type="ECO:0000313" key="4">
    <source>
        <dbReference type="Proteomes" id="UP000802098"/>
    </source>
</evidence>
<dbReference type="Gene3D" id="2.40.320.10">
    <property type="entry name" value="Hypothetical Protein Pfu-838710-001"/>
    <property type="match status" value="1"/>
</dbReference>
<dbReference type="RefSeq" id="WP_037290393.1">
    <property type="nucleotide sequence ID" value="NZ_JAAOCD010000008.1"/>
</dbReference>
<dbReference type="SUPFAM" id="SSF55154">
    <property type="entry name" value="CYTH-like phosphatases"/>
    <property type="match status" value="1"/>
</dbReference>
<proteinExistence type="predicted"/>
<protein>
    <submittedName>
        <fullName evidence="3">CYTH and CHAD domain-containing protein</fullName>
    </submittedName>
</protein>
<sequence>MREIELKFQIPAAARDRVQRAVATKTARVLPLAAAYADTADERLARAGFALRLRREGTRWVQTLKGRGDGLMDRLEHEIELPDTDAAPVLDPARHAGTPAGDALARLLADGAPLVERYRTEIVRVARRVRSGAAFVEIALDEGRIVAGERSAAVCEIEFELLSGPPSGLLALAAQWVVRHGLWLDVRTKAERGTRLARGLERVPALHAEPMRLRPRPTTTQAFGAMLQSALQQVLPNAAELASGSGDAETLHQLRVGLRRLRSALRVFAPWAPDEAAARALEQALAEPFAALGAARDADVAAAGLLAELAAAGAPPLAWPRAADAAAPAELLAGAGFTTLMLRTMALALVALQTPGAALEPAAAALLAPAWRRARADARRFARLDAAQRHRLRKRLKRLRYAIEFLQPVLRPRRTRAALKALRRALEALGEANDRSVARQTLAARAAADPADPALAFALGWLAGRDEALLARAAAALAPLDEVRRFWR</sequence>
<organism evidence="3 4">
    <name type="scientific">Rubrivivax benzoatilyticus</name>
    <dbReference type="NCBI Taxonomy" id="316997"/>
    <lineage>
        <taxon>Bacteria</taxon>
        <taxon>Pseudomonadati</taxon>
        <taxon>Pseudomonadota</taxon>
        <taxon>Betaproteobacteria</taxon>
        <taxon>Burkholderiales</taxon>
        <taxon>Sphaerotilaceae</taxon>
        <taxon>Rubrivivax</taxon>
    </lineage>
</organism>
<dbReference type="PANTHER" id="PTHR39569">
    <property type="entry name" value="INORGANIC TRIPHOSPHATASE"/>
    <property type="match status" value="1"/>
</dbReference>
<dbReference type="InterPro" id="IPR038186">
    <property type="entry name" value="CHAD_dom_sf"/>
</dbReference>
<dbReference type="InterPro" id="IPR023577">
    <property type="entry name" value="CYTH_domain"/>
</dbReference>
<dbReference type="InterPro" id="IPR033469">
    <property type="entry name" value="CYTH-like_dom_sf"/>
</dbReference>
<dbReference type="Proteomes" id="UP000802098">
    <property type="component" value="Unassembled WGS sequence"/>
</dbReference>
<evidence type="ECO:0000313" key="3">
    <source>
        <dbReference type="EMBL" id="NHK99823.1"/>
    </source>
</evidence>
<gene>
    <name evidence="3" type="ORF">G7087_15680</name>
</gene>
<evidence type="ECO:0000259" key="1">
    <source>
        <dbReference type="PROSITE" id="PS51707"/>
    </source>
</evidence>
<dbReference type="Pfam" id="PF01928">
    <property type="entry name" value="CYTH"/>
    <property type="match status" value="1"/>
</dbReference>
<dbReference type="PANTHER" id="PTHR39569:SF1">
    <property type="entry name" value="INORGANIC TRIPHOSPHATASE"/>
    <property type="match status" value="1"/>
</dbReference>
<feature type="domain" description="CHAD" evidence="2">
    <location>
        <begin position="216"/>
        <end position="488"/>
    </location>
</feature>
<name>A0ABX0I1Z2_9BURK</name>
<feature type="domain" description="CYTH" evidence="1">
    <location>
        <begin position="1"/>
        <end position="200"/>
    </location>
</feature>
<dbReference type="EMBL" id="JAAOCD010000008">
    <property type="protein sequence ID" value="NHK99823.1"/>
    <property type="molecule type" value="Genomic_DNA"/>
</dbReference>